<dbReference type="AlphaFoldDB" id="A0AAV7MB69"/>
<feature type="region of interest" description="Disordered" evidence="1">
    <location>
        <begin position="114"/>
        <end position="203"/>
    </location>
</feature>
<feature type="compositionally biased region" description="Low complexity" evidence="1">
    <location>
        <begin position="168"/>
        <end position="186"/>
    </location>
</feature>
<evidence type="ECO:0000313" key="3">
    <source>
        <dbReference type="Proteomes" id="UP001066276"/>
    </source>
</evidence>
<feature type="compositionally biased region" description="Low complexity" evidence="1">
    <location>
        <begin position="139"/>
        <end position="153"/>
    </location>
</feature>
<evidence type="ECO:0000256" key="1">
    <source>
        <dbReference type="SAM" id="MobiDB-lite"/>
    </source>
</evidence>
<evidence type="ECO:0000313" key="2">
    <source>
        <dbReference type="EMBL" id="KAJ1100995.1"/>
    </source>
</evidence>
<organism evidence="2 3">
    <name type="scientific">Pleurodeles waltl</name>
    <name type="common">Iberian ribbed newt</name>
    <dbReference type="NCBI Taxonomy" id="8319"/>
    <lineage>
        <taxon>Eukaryota</taxon>
        <taxon>Metazoa</taxon>
        <taxon>Chordata</taxon>
        <taxon>Craniata</taxon>
        <taxon>Vertebrata</taxon>
        <taxon>Euteleostomi</taxon>
        <taxon>Amphibia</taxon>
        <taxon>Batrachia</taxon>
        <taxon>Caudata</taxon>
        <taxon>Salamandroidea</taxon>
        <taxon>Salamandridae</taxon>
        <taxon>Pleurodelinae</taxon>
        <taxon>Pleurodeles</taxon>
    </lineage>
</organism>
<proteinExistence type="predicted"/>
<dbReference type="Proteomes" id="UP001066276">
    <property type="component" value="Chromosome 10"/>
</dbReference>
<dbReference type="EMBL" id="JANPWB010000014">
    <property type="protein sequence ID" value="KAJ1100995.1"/>
    <property type="molecule type" value="Genomic_DNA"/>
</dbReference>
<gene>
    <name evidence="2" type="ORF">NDU88_006070</name>
</gene>
<comment type="caution">
    <text evidence="2">The sequence shown here is derived from an EMBL/GenBank/DDBJ whole genome shotgun (WGS) entry which is preliminary data.</text>
</comment>
<accession>A0AAV7MB69</accession>
<protein>
    <submittedName>
        <fullName evidence="2">Uncharacterized protein</fullName>
    </submittedName>
</protein>
<reference evidence="2" key="1">
    <citation type="journal article" date="2022" name="bioRxiv">
        <title>Sequencing and chromosome-scale assembly of the giantPleurodeles waltlgenome.</title>
        <authorList>
            <person name="Brown T."/>
            <person name="Elewa A."/>
            <person name="Iarovenko S."/>
            <person name="Subramanian E."/>
            <person name="Araus A.J."/>
            <person name="Petzold A."/>
            <person name="Susuki M."/>
            <person name="Suzuki K.-i.T."/>
            <person name="Hayashi T."/>
            <person name="Toyoda A."/>
            <person name="Oliveira C."/>
            <person name="Osipova E."/>
            <person name="Leigh N.D."/>
            <person name="Simon A."/>
            <person name="Yun M.H."/>
        </authorList>
    </citation>
    <scope>NUCLEOTIDE SEQUENCE</scope>
    <source>
        <strain evidence="2">20211129_DDA</strain>
        <tissue evidence="2">Liver</tissue>
    </source>
</reference>
<sequence length="239" mass="25155">MYEPRCSQSSCTVLLFTTSMPAGLNPVPGSEAESQLLPLSSVTRALDVPPPLGELSAPPPDVLGVQLPLPTRGGISLWQLRPPGSQFCPRFAAGTHKGRAVPAPTPHRRLRLRSLSALGHSPRRRSSVLSGAARSKYISGPSGSQSPRPRQGSVPASRPADPSRWVRTRSAATRAAAGPGPARTASVLQSPAPAMGCKHRSPPIWPSLTSGHGQSLVIHPLIPTGPTPQCRHRLSLRPA</sequence>
<name>A0AAV7MB69_PLEWA</name>
<keyword evidence="3" id="KW-1185">Reference proteome</keyword>